<protein>
    <submittedName>
        <fullName evidence="5">ABC transporter ATP-binding protein</fullName>
    </submittedName>
</protein>
<dbReference type="GO" id="GO:1903805">
    <property type="term" value="P:L-valine import across plasma membrane"/>
    <property type="evidence" value="ECO:0007669"/>
    <property type="project" value="TreeGrafter"/>
</dbReference>
<dbReference type="GO" id="GO:0015192">
    <property type="term" value="F:L-phenylalanine transmembrane transporter activity"/>
    <property type="evidence" value="ECO:0007669"/>
    <property type="project" value="TreeGrafter"/>
</dbReference>
<dbReference type="InterPro" id="IPR003593">
    <property type="entry name" value="AAA+_ATPase"/>
</dbReference>
<dbReference type="InterPro" id="IPR003439">
    <property type="entry name" value="ABC_transporter-like_ATP-bd"/>
</dbReference>
<dbReference type="GO" id="GO:0015808">
    <property type="term" value="P:L-alanine transport"/>
    <property type="evidence" value="ECO:0007669"/>
    <property type="project" value="TreeGrafter"/>
</dbReference>
<proteinExistence type="predicted"/>
<dbReference type="GO" id="GO:0005304">
    <property type="term" value="F:L-valine transmembrane transporter activity"/>
    <property type="evidence" value="ECO:0007669"/>
    <property type="project" value="TreeGrafter"/>
</dbReference>
<dbReference type="GO" id="GO:0016887">
    <property type="term" value="F:ATP hydrolysis activity"/>
    <property type="evidence" value="ECO:0007669"/>
    <property type="project" value="InterPro"/>
</dbReference>
<dbReference type="GO" id="GO:0005524">
    <property type="term" value="F:ATP binding"/>
    <property type="evidence" value="ECO:0007669"/>
    <property type="project" value="UniProtKB-KW"/>
</dbReference>
<dbReference type="GO" id="GO:0005886">
    <property type="term" value="C:plasma membrane"/>
    <property type="evidence" value="ECO:0007669"/>
    <property type="project" value="TreeGrafter"/>
</dbReference>
<feature type="domain" description="ABC transporter" evidence="4">
    <location>
        <begin position="4"/>
        <end position="237"/>
    </location>
</feature>
<keyword evidence="1" id="KW-0813">Transport</keyword>
<evidence type="ECO:0000256" key="1">
    <source>
        <dbReference type="ARBA" id="ARBA00022448"/>
    </source>
</evidence>
<sequence length="254" mass="27786">MALLKVQDLGMRFGGLMANWGVSFEIASGEMVGLIGPNGAGKSTLFNCIAGLYNPTHGRIHFLDQDVTGRKPYEMARMGLARTFQVYVASGDLTVLENVMVGCFLKTRSRRLAKERAGELLSSMRLSHLSDRNMANLPVAAQKRVVMATALATEPKLLLLDEVAAGLNSTEIDEMIGLIRWVNTEMGISVILIEHVMELVMNLSQRVLVLDSGTLIAEGEPEEIVRKPEVIKAYLGERYLNEHSDASSKGEPVA</sequence>
<dbReference type="PROSITE" id="PS50893">
    <property type="entry name" value="ABC_TRANSPORTER_2"/>
    <property type="match status" value="1"/>
</dbReference>
<organism evidence="5 6">
    <name type="scientific">Desulfomonile tiedjei</name>
    <dbReference type="NCBI Taxonomy" id="2358"/>
    <lineage>
        <taxon>Bacteria</taxon>
        <taxon>Pseudomonadati</taxon>
        <taxon>Thermodesulfobacteriota</taxon>
        <taxon>Desulfomonilia</taxon>
        <taxon>Desulfomonilales</taxon>
        <taxon>Desulfomonilaceae</taxon>
        <taxon>Desulfomonile</taxon>
    </lineage>
</organism>
<dbReference type="EMBL" id="JACRDE010000351">
    <property type="protein sequence ID" value="MBI5250502.1"/>
    <property type="molecule type" value="Genomic_DNA"/>
</dbReference>
<dbReference type="GO" id="GO:0042941">
    <property type="term" value="P:D-alanine transmembrane transport"/>
    <property type="evidence" value="ECO:0007669"/>
    <property type="project" value="TreeGrafter"/>
</dbReference>
<accession>A0A9D6V2Z6</accession>
<dbReference type="InterPro" id="IPR027417">
    <property type="entry name" value="P-loop_NTPase"/>
</dbReference>
<gene>
    <name evidence="5" type="ORF">HY912_13495</name>
</gene>
<dbReference type="CDD" id="cd03219">
    <property type="entry name" value="ABC_Mj1267_LivG_branched"/>
    <property type="match status" value="1"/>
</dbReference>
<dbReference type="GO" id="GO:1903806">
    <property type="term" value="P:L-isoleucine import across plasma membrane"/>
    <property type="evidence" value="ECO:0007669"/>
    <property type="project" value="TreeGrafter"/>
</dbReference>
<dbReference type="Proteomes" id="UP000807825">
    <property type="component" value="Unassembled WGS sequence"/>
</dbReference>
<dbReference type="InterPro" id="IPR032823">
    <property type="entry name" value="BCA_ABC_TP_C"/>
</dbReference>
<dbReference type="Pfam" id="PF00005">
    <property type="entry name" value="ABC_tran"/>
    <property type="match status" value="1"/>
</dbReference>
<name>A0A9D6V2Z6_9BACT</name>
<reference evidence="5" key="1">
    <citation type="submission" date="2020-07" db="EMBL/GenBank/DDBJ databases">
        <title>Huge and variable diversity of episymbiotic CPR bacteria and DPANN archaea in groundwater ecosystems.</title>
        <authorList>
            <person name="He C.Y."/>
            <person name="Keren R."/>
            <person name="Whittaker M."/>
            <person name="Farag I.F."/>
            <person name="Doudna J."/>
            <person name="Cate J.H.D."/>
            <person name="Banfield J.F."/>
        </authorList>
    </citation>
    <scope>NUCLEOTIDE SEQUENCE</scope>
    <source>
        <strain evidence="5">NC_groundwater_1664_Pr3_B-0.1um_52_9</strain>
    </source>
</reference>
<evidence type="ECO:0000313" key="5">
    <source>
        <dbReference type="EMBL" id="MBI5250502.1"/>
    </source>
</evidence>
<dbReference type="PANTHER" id="PTHR45772:SF7">
    <property type="entry name" value="AMINO ACID ABC TRANSPORTER ATP-BINDING PROTEIN"/>
    <property type="match status" value="1"/>
</dbReference>
<dbReference type="Pfam" id="PF12399">
    <property type="entry name" value="BCA_ABC_TP_C"/>
    <property type="match status" value="1"/>
</dbReference>
<dbReference type="InterPro" id="IPR051120">
    <property type="entry name" value="ABC_AA/LPS_Transport"/>
</dbReference>
<dbReference type="SUPFAM" id="SSF52540">
    <property type="entry name" value="P-loop containing nucleoside triphosphate hydrolases"/>
    <property type="match status" value="1"/>
</dbReference>
<evidence type="ECO:0000313" key="6">
    <source>
        <dbReference type="Proteomes" id="UP000807825"/>
    </source>
</evidence>
<evidence type="ECO:0000256" key="3">
    <source>
        <dbReference type="ARBA" id="ARBA00022840"/>
    </source>
</evidence>
<evidence type="ECO:0000259" key="4">
    <source>
        <dbReference type="PROSITE" id="PS50893"/>
    </source>
</evidence>
<dbReference type="AlphaFoldDB" id="A0A9D6V2Z6"/>
<keyword evidence="2" id="KW-0547">Nucleotide-binding</keyword>
<dbReference type="Gene3D" id="3.40.50.300">
    <property type="entry name" value="P-loop containing nucleotide triphosphate hydrolases"/>
    <property type="match status" value="1"/>
</dbReference>
<dbReference type="PANTHER" id="PTHR45772">
    <property type="entry name" value="CONSERVED COMPONENT OF ABC TRANSPORTER FOR NATURAL AMINO ACIDS-RELATED"/>
    <property type="match status" value="1"/>
</dbReference>
<dbReference type="SMART" id="SM00382">
    <property type="entry name" value="AAA"/>
    <property type="match status" value="1"/>
</dbReference>
<keyword evidence="3 5" id="KW-0067">ATP-binding</keyword>
<evidence type="ECO:0000256" key="2">
    <source>
        <dbReference type="ARBA" id="ARBA00022741"/>
    </source>
</evidence>
<comment type="caution">
    <text evidence="5">The sequence shown here is derived from an EMBL/GenBank/DDBJ whole genome shotgun (WGS) entry which is preliminary data.</text>
</comment>
<dbReference type="GO" id="GO:0015188">
    <property type="term" value="F:L-isoleucine transmembrane transporter activity"/>
    <property type="evidence" value="ECO:0007669"/>
    <property type="project" value="TreeGrafter"/>
</dbReference>